<dbReference type="Proteomes" id="UP000001021">
    <property type="component" value="Chromosome"/>
</dbReference>
<dbReference type="GeneID" id="33057502"/>
<feature type="transmembrane region" description="Helical" evidence="3">
    <location>
        <begin position="250"/>
        <end position="273"/>
    </location>
</feature>
<dbReference type="AlphaFoldDB" id="A0A0H3M0N0"/>
<dbReference type="EMBL" id="CR925678">
    <property type="protein sequence ID" value="CAI27292.1"/>
    <property type="molecule type" value="Genomic_DNA"/>
</dbReference>
<evidence type="ECO:0000256" key="3">
    <source>
        <dbReference type="SAM" id="Phobius"/>
    </source>
</evidence>
<gene>
    <name evidence="4" type="ordered locus">ERWE_CDS_07980</name>
</gene>
<keyword evidence="3" id="KW-1133">Transmembrane helix</keyword>
<feature type="transmembrane region" description="Helical" evidence="3">
    <location>
        <begin position="6"/>
        <end position="26"/>
    </location>
</feature>
<dbReference type="PANTHER" id="PTHR36838:SF1">
    <property type="entry name" value="SLR1864 PROTEIN"/>
    <property type="match status" value="1"/>
</dbReference>
<keyword evidence="3" id="KW-0812">Transmembrane</keyword>
<evidence type="ECO:0000313" key="4">
    <source>
        <dbReference type="EMBL" id="CAI27292.1"/>
    </source>
</evidence>
<reference evidence="4 5" key="1">
    <citation type="journal article" date="2006" name="J. Bacteriol.">
        <title>Comparative genomic analysis of three strains of Ehrlichia ruminantium reveals an active process of genome size plasticity.</title>
        <authorList>
            <person name="Frutos R."/>
            <person name="Viari A."/>
            <person name="Ferraz C."/>
            <person name="Morgat A."/>
            <person name="Eychenie S."/>
            <person name="Kandassami Y."/>
            <person name="Chantal I."/>
            <person name="Bensaid A."/>
            <person name="Coissac E."/>
            <person name="Vachiery N."/>
            <person name="Demaille J."/>
            <person name="Martinez D."/>
        </authorList>
    </citation>
    <scope>NUCLEOTIDE SEQUENCE [LARGE SCALE GENOMIC DNA]</scope>
    <source>
        <strain evidence="4 5">Welgevonden</strain>
    </source>
</reference>
<evidence type="ECO:0000256" key="2">
    <source>
        <dbReference type="ARBA" id="ARBA00022448"/>
    </source>
</evidence>
<feature type="transmembrane region" description="Helical" evidence="3">
    <location>
        <begin position="33"/>
        <end position="53"/>
    </location>
</feature>
<dbReference type="eggNOG" id="COG0679">
    <property type="taxonomic scope" value="Bacteria"/>
</dbReference>
<feature type="transmembrane region" description="Helical" evidence="3">
    <location>
        <begin position="92"/>
        <end position="114"/>
    </location>
</feature>
<keyword evidence="5" id="KW-1185">Reference proteome</keyword>
<name>A0A0H3M0N0_EHRRW</name>
<feature type="transmembrane region" description="Helical" evidence="3">
    <location>
        <begin position="152"/>
        <end position="174"/>
    </location>
</feature>
<dbReference type="GO" id="GO:0012505">
    <property type="term" value="C:endomembrane system"/>
    <property type="evidence" value="ECO:0007669"/>
    <property type="project" value="UniProtKB-SubCell"/>
</dbReference>
<sequence>MFSVLLLKILPVYITVLLGFIAGKFLKIDSPSIAKLLFYIVGPLVIFFGISQVNINPEILSLPLLTCLICCIMSAVVYYTSALVFRDNTRNILAFSSGSSSMGFFGLPLALAMFDDNTVSIYLFCYVGMLIFENSFGFYLATQGIYTTKTCIMKLIMLPAIYAAIAALSCSYFHIHIPTFLSDFAVNIRGTYVILGMMLLGVAVANIKSLSIDWKLISLAVIIKYILWPALVIGYIVIDKLTIQLYDNDIYRALILIAIVPMSGTSIILATILNNNPDKIALMLLVNTIIGLFYVPMMISLLLS</sequence>
<feature type="transmembrane region" description="Helical" evidence="3">
    <location>
        <begin position="59"/>
        <end position="80"/>
    </location>
</feature>
<feature type="transmembrane region" description="Helical" evidence="3">
    <location>
        <begin position="186"/>
        <end position="204"/>
    </location>
</feature>
<feature type="transmembrane region" description="Helical" evidence="3">
    <location>
        <begin position="216"/>
        <end position="238"/>
    </location>
</feature>
<accession>A0A0H3M0N0</accession>
<evidence type="ECO:0008006" key="6">
    <source>
        <dbReference type="Google" id="ProtNLM"/>
    </source>
</evidence>
<proteinExistence type="predicted"/>
<organism evidence="4 5">
    <name type="scientific">Ehrlichia ruminantium (strain Welgevonden)</name>
    <dbReference type="NCBI Taxonomy" id="254945"/>
    <lineage>
        <taxon>Bacteria</taxon>
        <taxon>Pseudomonadati</taxon>
        <taxon>Pseudomonadota</taxon>
        <taxon>Alphaproteobacteria</taxon>
        <taxon>Rickettsiales</taxon>
        <taxon>Anaplasmataceae</taxon>
        <taxon>Ehrlichia</taxon>
    </lineage>
</organism>
<dbReference type="HOGENOM" id="CLU_056175_4_2_5"/>
<dbReference type="RefSeq" id="WP_011155436.1">
    <property type="nucleotide sequence ID" value="NC_005295.2"/>
</dbReference>
<dbReference type="KEGG" id="eru:Erum7580"/>
<dbReference type="InterPro" id="IPR038770">
    <property type="entry name" value="Na+/solute_symporter_sf"/>
</dbReference>
<evidence type="ECO:0000256" key="1">
    <source>
        <dbReference type="ARBA" id="ARBA00004127"/>
    </source>
</evidence>
<keyword evidence="3" id="KW-0472">Membrane</keyword>
<protein>
    <recommendedName>
        <fullName evidence="6">Permease</fullName>
    </recommendedName>
</protein>
<evidence type="ECO:0000313" key="5">
    <source>
        <dbReference type="Proteomes" id="UP000001021"/>
    </source>
</evidence>
<dbReference type="KEGG" id="erw:ERWE_CDS_07980"/>
<keyword evidence="2" id="KW-0813">Transport</keyword>
<dbReference type="PANTHER" id="PTHR36838">
    <property type="entry name" value="AUXIN EFFLUX CARRIER FAMILY PROTEIN"/>
    <property type="match status" value="1"/>
</dbReference>
<feature type="transmembrane region" description="Helical" evidence="3">
    <location>
        <begin position="120"/>
        <end position="140"/>
    </location>
</feature>
<comment type="subcellular location">
    <subcellularLocation>
        <location evidence="1">Endomembrane system</location>
        <topology evidence="1">Multi-pass membrane protein</topology>
    </subcellularLocation>
</comment>
<feature type="transmembrane region" description="Helical" evidence="3">
    <location>
        <begin position="280"/>
        <end position="303"/>
    </location>
</feature>
<dbReference type="Gene3D" id="1.20.1530.20">
    <property type="match status" value="1"/>
</dbReference>